<dbReference type="Gene3D" id="1.10.10.10">
    <property type="entry name" value="Winged helix-like DNA-binding domain superfamily/Winged helix DNA-binding domain"/>
    <property type="match status" value="1"/>
</dbReference>
<evidence type="ECO:0000256" key="1">
    <source>
        <dbReference type="ARBA" id="ARBA00022700"/>
    </source>
</evidence>
<dbReference type="GO" id="GO:0009968">
    <property type="term" value="P:negative regulation of signal transduction"/>
    <property type="evidence" value="ECO:0007669"/>
    <property type="project" value="UniProtKB-KW"/>
</dbReference>
<dbReference type="Pfam" id="PF25889">
    <property type="entry name" value="WHD_Fungal_DR"/>
    <property type="match status" value="1"/>
</dbReference>
<dbReference type="InterPro" id="IPR058855">
    <property type="entry name" value="RGS1/SST2-like_Fungal-DR"/>
</dbReference>
<dbReference type="AlphaFoldDB" id="A0A0D2MJD2"/>
<dbReference type="PROSITE" id="PS50132">
    <property type="entry name" value="RGS"/>
    <property type="match status" value="1"/>
</dbReference>
<dbReference type="InterPro" id="IPR036388">
    <property type="entry name" value="WH-like_DNA-bd_sf"/>
</dbReference>
<protein>
    <recommendedName>
        <fullName evidence="7">RGS domain-containing protein</fullName>
    </recommendedName>
</protein>
<organism evidence="5 6">
    <name type="scientific">Hypholoma sublateritium (strain FD-334 SS-4)</name>
    <dbReference type="NCBI Taxonomy" id="945553"/>
    <lineage>
        <taxon>Eukaryota</taxon>
        <taxon>Fungi</taxon>
        <taxon>Dikarya</taxon>
        <taxon>Basidiomycota</taxon>
        <taxon>Agaricomycotina</taxon>
        <taxon>Agaricomycetes</taxon>
        <taxon>Agaricomycetidae</taxon>
        <taxon>Agaricales</taxon>
        <taxon>Agaricineae</taxon>
        <taxon>Strophariaceae</taxon>
        <taxon>Hypholoma</taxon>
    </lineage>
</organism>
<evidence type="ECO:0000313" key="6">
    <source>
        <dbReference type="Proteomes" id="UP000054270"/>
    </source>
</evidence>
<evidence type="ECO:0000259" key="3">
    <source>
        <dbReference type="PROSITE" id="PS50132"/>
    </source>
</evidence>
<gene>
    <name evidence="5" type="ORF">HYPSUDRAFT_39616</name>
</gene>
<evidence type="ECO:0000256" key="2">
    <source>
        <dbReference type="SAM" id="MobiDB-lite"/>
    </source>
</evidence>
<dbReference type="InterPro" id="IPR036390">
    <property type="entry name" value="WH_DNA-bd_sf"/>
</dbReference>
<keyword evidence="6" id="KW-1185">Reference proteome</keyword>
<keyword evidence="1" id="KW-0734">Signal transduction inhibitor</keyword>
<proteinExistence type="predicted"/>
<dbReference type="PANTHER" id="PTHR10845">
    <property type="entry name" value="REGULATOR OF G PROTEIN SIGNALING"/>
    <property type="match status" value="1"/>
</dbReference>
<dbReference type="OrthoDB" id="196547at2759"/>
<dbReference type="SMART" id="SM00315">
    <property type="entry name" value="RGS"/>
    <property type="match status" value="1"/>
</dbReference>
<name>A0A0D2MJD2_HYPSF</name>
<sequence length="591" mass="65582">MAETIPPGALERDITRDLTRTRLGTLFQKDTCDLFCSLMLSIKLAKHKRMAFKTYHNSFLGHDAMRRFESLMVIRSPDARDPANLIPMSMRETNSPEDSALWLMQLFVDSSLIQDATTKEETLFFEKSGIYTPTPKGVRILEEFIRECDLEAEAAHLVAVLGAQPMPRPKLIRISRNPADDELILTHPVVWHLFRHLAGRTQNYTYKGWQDDTGVLLSPRSETARMLKTALKKDPRPLSGKISAADRTHCVQAARIIHWLCGHTTISSPREAAEVAAQLVRFGLIVYVGITGGGNAAQSTKFTVNGPVVRGNPSVTATAEFIYSYRAIYAVTTEGCAVAGWLHSKAARAALLPDFNASNVPDATPLKEEPEDPVNAARLRKFIKDPALRVLFRQFLSESRCENDLSFWIDVEDFKTEFEIASALSSPPILDLPPVEGSSATPLEPPPPPTRPHESLGNRPFLIYNTYFTPAGNCQLSVNIGNDLQEELKRTLEQCVENLTNKILLNEAAALSAAAGDETTLGIDQLAIIAWLFGRIQNRVFCTLADEQIPKFLKWPKFLATRIDELVTSKEAANHSPAIVVDKGKRKAVAT</sequence>
<dbReference type="STRING" id="945553.A0A0D2MJD2"/>
<reference evidence="6" key="1">
    <citation type="submission" date="2014-04" db="EMBL/GenBank/DDBJ databases">
        <title>Evolutionary Origins and Diversification of the Mycorrhizal Mutualists.</title>
        <authorList>
            <consortium name="DOE Joint Genome Institute"/>
            <consortium name="Mycorrhizal Genomics Consortium"/>
            <person name="Kohler A."/>
            <person name="Kuo A."/>
            <person name="Nagy L.G."/>
            <person name="Floudas D."/>
            <person name="Copeland A."/>
            <person name="Barry K.W."/>
            <person name="Cichocki N."/>
            <person name="Veneault-Fourrey C."/>
            <person name="LaButti K."/>
            <person name="Lindquist E.A."/>
            <person name="Lipzen A."/>
            <person name="Lundell T."/>
            <person name="Morin E."/>
            <person name="Murat C."/>
            <person name="Riley R."/>
            <person name="Ohm R."/>
            <person name="Sun H."/>
            <person name="Tunlid A."/>
            <person name="Henrissat B."/>
            <person name="Grigoriev I.V."/>
            <person name="Hibbett D.S."/>
            <person name="Martin F."/>
        </authorList>
    </citation>
    <scope>NUCLEOTIDE SEQUENCE [LARGE SCALE GENOMIC DNA]</scope>
    <source>
        <strain evidence="6">FD-334 SS-4</strain>
    </source>
</reference>
<dbReference type="InterPro" id="IPR036305">
    <property type="entry name" value="RGS_sf"/>
</dbReference>
<evidence type="ECO:0008006" key="7">
    <source>
        <dbReference type="Google" id="ProtNLM"/>
    </source>
</evidence>
<dbReference type="InterPro" id="IPR016137">
    <property type="entry name" value="RGS"/>
</dbReference>
<dbReference type="Pfam" id="PF00615">
    <property type="entry name" value="RGS"/>
    <property type="match status" value="1"/>
</dbReference>
<feature type="region of interest" description="Disordered" evidence="2">
    <location>
        <begin position="429"/>
        <end position="456"/>
    </location>
</feature>
<dbReference type="GO" id="GO:0035556">
    <property type="term" value="P:intracellular signal transduction"/>
    <property type="evidence" value="ECO:0007669"/>
    <property type="project" value="InterPro"/>
</dbReference>
<dbReference type="InterPro" id="IPR000591">
    <property type="entry name" value="DEP_dom"/>
</dbReference>
<dbReference type="Gene3D" id="1.10.167.10">
    <property type="entry name" value="Regulator of G-protein Signalling 4, domain 2"/>
    <property type="match status" value="1"/>
</dbReference>
<feature type="domain" description="DEP" evidence="4">
    <location>
        <begin position="249"/>
        <end position="327"/>
    </location>
</feature>
<dbReference type="InterPro" id="IPR044926">
    <property type="entry name" value="RGS_subdomain_2"/>
</dbReference>
<dbReference type="Proteomes" id="UP000054270">
    <property type="component" value="Unassembled WGS sequence"/>
</dbReference>
<evidence type="ECO:0000313" key="5">
    <source>
        <dbReference type="EMBL" id="KJA23773.1"/>
    </source>
</evidence>
<dbReference type="PANTHER" id="PTHR10845:SF192">
    <property type="entry name" value="DOUBLE HIT, ISOFORM B"/>
    <property type="match status" value="1"/>
</dbReference>
<accession>A0A0D2MJD2</accession>
<evidence type="ECO:0000259" key="4">
    <source>
        <dbReference type="PROSITE" id="PS50186"/>
    </source>
</evidence>
<dbReference type="EMBL" id="KN817541">
    <property type="protein sequence ID" value="KJA23773.1"/>
    <property type="molecule type" value="Genomic_DNA"/>
</dbReference>
<feature type="domain" description="RGS" evidence="3">
    <location>
        <begin position="378"/>
        <end position="558"/>
    </location>
</feature>
<dbReference type="SUPFAM" id="SSF46785">
    <property type="entry name" value="Winged helix' DNA-binding domain"/>
    <property type="match status" value="1"/>
</dbReference>
<dbReference type="PROSITE" id="PS50186">
    <property type="entry name" value="DEP"/>
    <property type="match status" value="1"/>
</dbReference>
<dbReference type="SUPFAM" id="SSF48097">
    <property type="entry name" value="Regulator of G-protein signaling, RGS"/>
    <property type="match status" value="1"/>
</dbReference>